<gene>
    <name evidence="5" type="ORF">CEUTPL_LOCUS11680</name>
</gene>
<name>A0A9N9N074_9CUCU</name>
<evidence type="ECO:0000256" key="2">
    <source>
        <dbReference type="SAM" id="MobiDB-lite"/>
    </source>
</evidence>
<feature type="signal peptide" evidence="3">
    <location>
        <begin position="1"/>
        <end position="21"/>
    </location>
</feature>
<feature type="domain" description="Sulfatase-modifying factor enzyme-like" evidence="4">
    <location>
        <begin position="66"/>
        <end position="333"/>
    </location>
</feature>
<keyword evidence="6" id="KW-1185">Reference proteome</keyword>
<proteinExistence type="inferred from homology"/>
<dbReference type="GO" id="GO:0120147">
    <property type="term" value="F:formylglycine-generating oxidase activity"/>
    <property type="evidence" value="ECO:0007669"/>
    <property type="project" value="TreeGrafter"/>
</dbReference>
<dbReference type="OrthoDB" id="659at2759"/>
<dbReference type="PANTHER" id="PTHR23150:SF19">
    <property type="entry name" value="FORMYLGLYCINE-GENERATING ENZYME"/>
    <property type="match status" value="1"/>
</dbReference>
<evidence type="ECO:0000256" key="1">
    <source>
        <dbReference type="ARBA" id="ARBA00005310"/>
    </source>
</evidence>
<feature type="chain" id="PRO_5040371774" description="Sulfatase-modifying factor enzyme-like domain-containing protein" evidence="3">
    <location>
        <begin position="22"/>
        <end position="337"/>
    </location>
</feature>
<dbReference type="Proteomes" id="UP001152799">
    <property type="component" value="Chromosome 7"/>
</dbReference>
<protein>
    <recommendedName>
        <fullName evidence="4">Sulfatase-modifying factor enzyme-like domain-containing protein</fullName>
    </recommendedName>
</protein>
<sequence length="337" mass="38555">MFKIPLIPLLIILYSATLISSDCGCSLNRNGQCKDSEKCPSTEDSSENEINHHSKKYSQSLNPDKTSEMVLIKKSTFEMGTNKPVFQADFEGPSRNITIEKDFYLDLYEVSNRNFYDFVKETGYETEAEGFGDSFLFEMSLAESERDKYQDIRAAQAPWWIKLKGVTWKHPEGPGSTIEGRMNHPVTHVSWNDAVAYCEHFGKRLPTEAEWEMACRGGLKQKLYPWGNKLNPKGQHWTNIWQGEFPKVNTLEDGFIFTCPVDKFPPNKFGLYNMVGNVWEWVQDGWQSDPENSKVKKGGSFLCHESYCWRYRCAARSFNTKDSSAGNLGFRCAANIS</sequence>
<evidence type="ECO:0000256" key="3">
    <source>
        <dbReference type="SAM" id="SignalP"/>
    </source>
</evidence>
<keyword evidence="3" id="KW-0732">Signal</keyword>
<organism evidence="5 6">
    <name type="scientific">Ceutorhynchus assimilis</name>
    <name type="common">cabbage seed weevil</name>
    <dbReference type="NCBI Taxonomy" id="467358"/>
    <lineage>
        <taxon>Eukaryota</taxon>
        <taxon>Metazoa</taxon>
        <taxon>Ecdysozoa</taxon>
        <taxon>Arthropoda</taxon>
        <taxon>Hexapoda</taxon>
        <taxon>Insecta</taxon>
        <taxon>Pterygota</taxon>
        <taxon>Neoptera</taxon>
        <taxon>Endopterygota</taxon>
        <taxon>Coleoptera</taxon>
        <taxon>Polyphaga</taxon>
        <taxon>Cucujiformia</taxon>
        <taxon>Curculionidae</taxon>
        <taxon>Ceutorhynchinae</taxon>
        <taxon>Ceutorhynchus</taxon>
    </lineage>
</organism>
<comment type="similarity">
    <text evidence="1">Belongs to the sulfatase-modifying factor family.</text>
</comment>
<dbReference type="InterPro" id="IPR051043">
    <property type="entry name" value="Sulfatase_Mod_Factor_Kinase"/>
</dbReference>
<dbReference type="InterPro" id="IPR005532">
    <property type="entry name" value="SUMF_dom"/>
</dbReference>
<evidence type="ECO:0000313" key="6">
    <source>
        <dbReference type="Proteomes" id="UP001152799"/>
    </source>
</evidence>
<dbReference type="Gene3D" id="3.90.1580.10">
    <property type="entry name" value="paralog of FGE (formylglycine-generating enzyme)"/>
    <property type="match status" value="1"/>
</dbReference>
<evidence type="ECO:0000313" key="5">
    <source>
        <dbReference type="EMBL" id="CAG9771242.1"/>
    </source>
</evidence>
<dbReference type="PANTHER" id="PTHR23150">
    <property type="entry name" value="SULFATASE MODIFYING FACTOR 1, 2"/>
    <property type="match status" value="1"/>
</dbReference>
<feature type="region of interest" description="Disordered" evidence="2">
    <location>
        <begin position="33"/>
        <end position="61"/>
    </location>
</feature>
<dbReference type="GO" id="GO:0005783">
    <property type="term" value="C:endoplasmic reticulum"/>
    <property type="evidence" value="ECO:0007669"/>
    <property type="project" value="TreeGrafter"/>
</dbReference>
<reference evidence="5" key="1">
    <citation type="submission" date="2022-01" db="EMBL/GenBank/DDBJ databases">
        <authorList>
            <person name="King R."/>
        </authorList>
    </citation>
    <scope>NUCLEOTIDE SEQUENCE</scope>
</reference>
<dbReference type="InterPro" id="IPR042095">
    <property type="entry name" value="SUMF_sf"/>
</dbReference>
<dbReference type="AlphaFoldDB" id="A0A9N9N074"/>
<dbReference type="SUPFAM" id="SSF56436">
    <property type="entry name" value="C-type lectin-like"/>
    <property type="match status" value="1"/>
</dbReference>
<dbReference type="EMBL" id="OU892283">
    <property type="protein sequence ID" value="CAG9771242.1"/>
    <property type="molecule type" value="Genomic_DNA"/>
</dbReference>
<dbReference type="InterPro" id="IPR016187">
    <property type="entry name" value="CTDL_fold"/>
</dbReference>
<dbReference type="Pfam" id="PF03781">
    <property type="entry name" value="FGE-sulfatase"/>
    <property type="match status" value="1"/>
</dbReference>
<evidence type="ECO:0000259" key="4">
    <source>
        <dbReference type="Pfam" id="PF03781"/>
    </source>
</evidence>
<accession>A0A9N9N074</accession>